<dbReference type="OrthoDB" id="1646880at2"/>
<dbReference type="CDD" id="cd17536">
    <property type="entry name" value="REC_YesN-like"/>
    <property type="match status" value="1"/>
</dbReference>
<dbReference type="InterPro" id="IPR007492">
    <property type="entry name" value="LytTR_DNA-bd_dom"/>
</dbReference>
<dbReference type="Gene3D" id="3.40.50.2300">
    <property type="match status" value="1"/>
</dbReference>
<name>A0A0E9MY73_9BACT</name>
<protein>
    <submittedName>
        <fullName evidence="4">Putative two-component response regulator</fullName>
    </submittedName>
</protein>
<dbReference type="EMBL" id="BBWV01000001">
    <property type="protein sequence ID" value="GAO42539.1"/>
    <property type="molecule type" value="Genomic_DNA"/>
</dbReference>
<dbReference type="InterPro" id="IPR011006">
    <property type="entry name" value="CheY-like_superfamily"/>
</dbReference>
<dbReference type="RefSeq" id="WP_046368210.1">
    <property type="nucleotide sequence ID" value="NZ_BBWV01000001.1"/>
</dbReference>
<dbReference type="AlphaFoldDB" id="A0A0E9MY73"/>
<dbReference type="Pfam" id="PF04397">
    <property type="entry name" value="LytTR"/>
    <property type="match status" value="1"/>
</dbReference>
<dbReference type="PANTHER" id="PTHR37299:SF1">
    <property type="entry name" value="STAGE 0 SPORULATION PROTEIN A HOMOLOG"/>
    <property type="match status" value="1"/>
</dbReference>
<evidence type="ECO:0000256" key="1">
    <source>
        <dbReference type="PROSITE-ProRule" id="PRU00169"/>
    </source>
</evidence>
<evidence type="ECO:0000259" key="2">
    <source>
        <dbReference type="PROSITE" id="PS50110"/>
    </source>
</evidence>
<proteinExistence type="predicted"/>
<dbReference type="PROSITE" id="PS50930">
    <property type="entry name" value="HTH_LYTTR"/>
    <property type="match status" value="1"/>
</dbReference>
<dbReference type="PROSITE" id="PS50110">
    <property type="entry name" value="RESPONSE_REGULATORY"/>
    <property type="match status" value="1"/>
</dbReference>
<evidence type="ECO:0000313" key="5">
    <source>
        <dbReference type="Proteomes" id="UP000033121"/>
    </source>
</evidence>
<dbReference type="PANTHER" id="PTHR37299">
    <property type="entry name" value="TRANSCRIPTIONAL REGULATOR-RELATED"/>
    <property type="match status" value="1"/>
</dbReference>
<dbReference type="InterPro" id="IPR046947">
    <property type="entry name" value="LytR-like"/>
</dbReference>
<keyword evidence="1" id="KW-0597">Phosphoprotein</keyword>
<dbReference type="Gene3D" id="2.40.50.1020">
    <property type="entry name" value="LytTr DNA-binding domain"/>
    <property type="match status" value="1"/>
</dbReference>
<keyword evidence="5" id="KW-1185">Reference proteome</keyword>
<dbReference type="SMART" id="SM00448">
    <property type="entry name" value="REC"/>
    <property type="match status" value="1"/>
</dbReference>
<evidence type="ECO:0000313" key="4">
    <source>
        <dbReference type="EMBL" id="GAO42539.1"/>
    </source>
</evidence>
<feature type="domain" description="Response regulatory" evidence="2">
    <location>
        <begin position="3"/>
        <end position="116"/>
    </location>
</feature>
<accession>A0A0E9MY73</accession>
<sequence length="250" mass="28645">MNSAILVDDEPYCCEALQLLIERYCPEITVTHICHSGKEALRVIHEKPPDILFLDIEMPQMNGFELLKRIGDFNFHLIFTTSFDQYAIKAIRFSALDYLLKPIDRDELQAAVKKCVQARPHNALDQLDILLKNLHPHSMPFYKIALPTLEGLQMIAVDSIISCGSESNYTLFSLKGNQKILISRTLKEVEEMLEEFNFIRVHHSSVINLNEVNKYVRGEGGYLVMSDGSSIDVSRSRKDTLLRRLKPDKH</sequence>
<dbReference type="InterPro" id="IPR001789">
    <property type="entry name" value="Sig_transdc_resp-reg_receiver"/>
</dbReference>
<feature type="modified residue" description="4-aspartylphosphate" evidence="1">
    <location>
        <position position="55"/>
    </location>
</feature>
<dbReference type="GO" id="GO:0003677">
    <property type="term" value="F:DNA binding"/>
    <property type="evidence" value="ECO:0007669"/>
    <property type="project" value="InterPro"/>
</dbReference>
<dbReference type="SMART" id="SM00850">
    <property type="entry name" value="LytTR"/>
    <property type="match status" value="1"/>
</dbReference>
<reference evidence="4 5" key="1">
    <citation type="submission" date="2015-04" db="EMBL/GenBank/DDBJ databases">
        <title>Whole genome shotgun sequence of Flavihumibacter petaseus NBRC 106054.</title>
        <authorList>
            <person name="Miyazawa S."/>
            <person name="Hosoyama A."/>
            <person name="Hashimoto M."/>
            <person name="Noguchi M."/>
            <person name="Tsuchikane K."/>
            <person name="Ohji S."/>
            <person name="Yamazoe A."/>
            <person name="Ichikawa N."/>
            <person name="Kimura A."/>
            <person name="Fujita N."/>
        </authorList>
    </citation>
    <scope>NUCLEOTIDE SEQUENCE [LARGE SCALE GENOMIC DNA]</scope>
    <source>
        <strain evidence="4 5">NBRC 106054</strain>
    </source>
</reference>
<organism evidence="4 5">
    <name type="scientific">Flavihumibacter petaseus NBRC 106054</name>
    <dbReference type="NCBI Taxonomy" id="1220578"/>
    <lineage>
        <taxon>Bacteria</taxon>
        <taxon>Pseudomonadati</taxon>
        <taxon>Bacteroidota</taxon>
        <taxon>Chitinophagia</taxon>
        <taxon>Chitinophagales</taxon>
        <taxon>Chitinophagaceae</taxon>
        <taxon>Flavihumibacter</taxon>
    </lineage>
</organism>
<dbReference type="Pfam" id="PF00072">
    <property type="entry name" value="Response_reg"/>
    <property type="match status" value="1"/>
</dbReference>
<dbReference type="SUPFAM" id="SSF52172">
    <property type="entry name" value="CheY-like"/>
    <property type="match status" value="1"/>
</dbReference>
<dbReference type="STRING" id="1220578.FPE01S_01_15540"/>
<comment type="caution">
    <text evidence="4">The sequence shown here is derived from an EMBL/GenBank/DDBJ whole genome shotgun (WGS) entry which is preliminary data.</text>
</comment>
<feature type="domain" description="HTH LytTR-type" evidence="3">
    <location>
        <begin position="144"/>
        <end position="247"/>
    </location>
</feature>
<gene>
    <name evidence="4" type="ORF">FPE01S_01_15540</name>
</gene>
<dbReference type="GO" id="GO:0000156">
    <property type="term" value="F:phosphorelay response regulator activity"/>
    <property type="evidence" value="ECO:0007669"/>
    <property type="project" value="InterPro"/>
</dbReference>
<evidence type="ECO:0000259" key="3">
    <source>
        <dbReference type="PROSITE" id="PS50930"/>
    </source>
</evidence>
<dbReference type="Proteomes" id="UP000033121">
    <property type="component" value="Unassembled WGS sequence"/>
</dbReference>